<evidence type="ECO:0000256" key="1">
    <source>
        <dbReference type="ARBA" id="ARBA00023002"/>
    </source>
</evidence>
<name>A0A8H7KF09_BIOOC</name>
<dbReference type="InterPro" id="IPR036291">
    <property type="entry name" value="NAD(P)-bd_dom_sf"/>
</dbReference>
<comment type="caution">
    <text evidence="4">The sequence shown here is derived from an EMBL/GenBank/DDBJ whole genome shotgun (WGS) entry which is preliminary data.</text>
</comment>
<evidence type="ECO:0000313" key="5">
    <source>
        <dbReference type="Proteomes" id="UP000616885"/>
    </source>
</evidence>
<dbReference type="Gene3D" id="3.40.50.720">
    <property type="entry name" value="NAD(P)-binding Rossmann-like Domain"/>
    <property type="match status" value="1"/>
</dbReference>
<accession>A0A8H7KF09</accession>
<dbReference type="PANTHER" id="PTHR10366">
    <property type="entry name" value="NAD DEPENDENT EPIMERASE/DEHYDRATASE"/>
    <property type="match status" value="1"/>
</dbReference>
<protein>
    <recommendedName>
        <fullName evidence="3">NAD-dependent epimerase/dehydratase domain-containing protein</fullName>
    </recommendedName>
</protein>
<evidence type="ECO:0000259" key="3">
    <source>
        <dbReference type="Pfam" id="PF01370"/>
    </source>
</evidence>
<keyword evidence="1" id="KW-0560">Oxidoreductase</keyword>
<dbReference type="Pfam" id="PF01370">
    <property type="entry name" value="Epimerase"/>
    <property type="match status" value="1"/>
</dbReference>
<comment type="similarity">
    <text evidence="2">Belongs to the NAD(P)-dependent epimerase/dehydratase family. Dihydroflavonol-4-reductase subfamily.</text>
</comment>
<feature type="domain" description="NAD-dependent epimerase/dehydratase" evidence="3">
    <location>
        <begin position="7"/>
        <end position="263"/>
    </location>
</feature>
<proteinExistence type="inferred from homology"/>
<organism evidence="4 5">
    <name type="scientific">Bionectria ochroleuca</name>
    <name type="common">Gliocladium roseum</name>
    <dbReference type="NCBI Taxonomy" id="29856"/>
    <lineage>
        <taxon>Eukaryota</taxon>
        <taxon>Fungi</taxon>
        <taxon>Dikarya</taxon>
        <taxon>Ascomycota</taxon>
        <taxon>Pezizomycotina</taxon>
        <taxon>Sordariomycetes</taxon>
        <taxon>Hypocreomycetidae</taxon>
        <taxon>Hypocreales</taxon>
        <taxon>Bionectriaceae</taxon>
        <taxon>Clonostachys</taxon>
    </lineage>
</organism>
<dbReference type="InterPro" id="IPR050425">
    <property type="entry name" value="NAD(P)_dehydrat-like"/>
</dbReference>
<dbReference type="Proteomes" id="UP000616885">
    <property type="component" value="Unassembled WGS sequence"/>
</dbReference>
<sequence>MSEIKYVLVTGATGFIGAHVVDELLRRGLKVRGATRSVAKGNLMMQARLQYGGRLDFVEVDDFERPGRLQEAVQGVDAVIHVASPLCYQTNDNEKELIIPAINGVKGVLEAAAANGNVRRVVLTSSFASVMNADRKAPPYFTYTSDDWNPLTYQEAADPATPAFLAYRGAKKFAEKTAWDFVRDRKPGFDLVTLCPSMTFGPVVHPVSSLDGLNESSAMLWKVARGEPLATSRVPSWIDVRDLSQAHVEALLRPGAGMKRYIVGGKEGFTYDLAAQIIEESFDWAKGKVQRDKAQTIDYSYGIDGETTAIELGLQYTPFQKTVVDTISQLSEMEKAFLSQAVI</sequence>
<dbReference type="AlphaFoldDB" id="A0A8H7KF09"/>
<dbReference type="CDD" id="cd05227">
    <property type="entry name" value="AR_SDR_e"/>
    <property type="match status" value="1"/>
</dbReference>
<dbReference type="GO" id="GO:0016616">
    <property type="term" value="F:oxidoreductase activity, acting on the CH-OH group of donors, NAD or NADP as acceptor"/>
    <property type="evidence" value="ECO:0007669"/>
    <property type="project" value="TreeGrafter"/>
</dbReference>
<dbReference type="EMBL" id="JADCTT010000011">
    <property type="protein sequence ID" value="KAF9746697.1"/>
    <property type="molecule type" value="Genomic_DNA"/>
</dbReference>
<reference evidence="4" key="1">
    <citation type="submission" date="2020-10" db="EMBL/GenBank/DDBJ databases">
        <title>High-Quality Genome Resource of Clonostachys rosea strain S41 by Oxford Nanopore Long-Read Sequencing.</title>
        <authorList>
            <person name="Wang H."/>
        </authorList>
    </citation>
    <scope>NUCLEOTIDE SEQUENCE</scope>
    <source>
        <strain evidence="4">S41</strain>
    </source>
</reference>
<dbReference type="InterPro" id="IPR001509">
    <property type="entry name" value="Epimerase_deHydtase"/>
</dbReference>
<dbReference type="SUPFAM" id="SSF51735">
    <property type="entry name" value="NAD(P)-binding Rossmann-fold domains"/>
    <property type="match status" value="1"/>
</dbReference>
<gene>
    <name evidence="4" type="ORF">IM811_003602</name>
</gene>
<evidence type="ECO:0000313" key="4">
    <source>
        <dbReference type="EMBL" id="KAF9746697.1"/>
    </source>
</evidence>
<evidence type="ECO:0000256" key="2">
    <source>
        <dbReference type="ARBA" id="ARBA00023445"/>
    </source>
</evidence>
<dbReference type="PANTHER" id="PTHR10366:SF579">
    <property type="entry name" value="3-BETA HYDROXYSTEROID DEHYDROGENASE_ISOMERASE FAMILY PROTEIN (AFU_ORTHOLOGUE AFUA_3G02250)"/>
    <property type="match status" value="1"/>
</dbReference>